<proteinExistence type="predicted"/>
<sequence length="195" mass="22473">MALHGFTWLPEPGRLLFPGFVRHAHIPYFNNKFVTIPNRARQNKIVRFYPWRIAMIRSSRPNHKAKQSRVPHFHYSRSALVRVEARNSGSMAKSIPRIDSHVLGDRYPAARPILRLMSSRLLHGCAARIITLAERAPKVTFAKMHRNSHRVTFIFLRRVDDPRSSRHKQFLARRGRSRAEIGKGCHAGTFSAPPD</sequence>
<dbReference type="AlphaFoldDB" id="A0AAN9N087"/>
<name>A0AAN9N087_CANGL</name>
<accession>A0AAN9N087</accession>
<evidence type="ECO:0000313" key="2">
    <source>
        <dbReference type="Proteomes" id="UP001367508"/>
    </source>
</evidence>
<gene>
    <name evidence="1" type="ORF">VNO77_03652</name>
</gene>
<keyword evidence="2" id="KW-1185">Reference proteome</keyword>
<evidence type="ECO:0000313" key="1">
    <source>
        <dbReference type="EMBL" id="KAK7361582.1"/>
    </source>
</evidence>
<comment type="caution">
    <text evidence="1">The sequence shown here is derived from an EMBL/GenBank/DDBJ whole genome shotgun (WGS) entry which is preliminary data.</text>
</comment>
<dbReference type="Proteomes" id="UP001367508">
    <property type="component" value="Unassembled WGS sequence"/>
</dbReference>
<organism evidence="1 2">
    <name type="scientific">Canavalia gladiata</name>
    <name type="common">Sword bean</name>
    <name type="synonym">Dolichos gladiatus</name>
    <dbReference type="NCBI Taxonomy" id="3824"/>
    <lineage>
        <taxon>Eukaryota</taxon>
        <taxon>Viridiplantae</taxon>
        <taxon>Streptophyta</taxon>
        <taxon>Embryophyta</taxon>
        <taxon>Tracheophyta</taxon>
        <taxon>Spermatophyta</taxon>
        <taxon>Magnoliopsida</taxon>
        <taxon>eudicotyledons</taxon>
        <taxon>Gunneridae</taxon>
        <taxon>Pentapetalae</taxon>
        <taxon>rosids</taxon>
        <taxon>fabids</taxon>
        <taxon>Fabales</taxon>
        <taxon>Fabaceae</taxon>
        <taxon>Papilionoideae</taxon>
        <taxon>50 kb inversion clade</taxon>
        <taxon>NPAAA clade</taxon>
        <taxon>indigoferoid/millettioid clade</taxon>
        <taxon>Phaseoleae</taxon>
        <taxon>Canavalia</taxon>
    </lineage>
</organism>
<dbReference type="EMBL" id="JAYMYQ010000001">
    <property type="protein sequence ID" value="KAK7361582.1"/>
    <property type="molecule type" value="Genomic_DNA"/>
</dbReference>
<reference evidence="1 2" key="1">
    <citation type="submission" date="2024-01" db="EMBL/GenBank/DDBJ databases">
        <title>The genomes of 5 underutilized Papilionoideae crops provide insights into root nodulation and disease resistanc.</title>
        <authorList>
            <person name="Jiang F."/>
        </authorList>
    </citation>
    <scope>NUCLEOTIDE SEQUENCE [LARGE SCALE GENOMIC DNA]</scope>
    <source>
        <strain evidence="1">LVBAO_FW01</strain>
        <tissue evidence="1">Leaves</tissue>
    </source>
</reference>
<protein>
    <submittedName>
        <fullName evidence="1">Uncharacterized protein</fullName>
    </submittedName>
</protein>